<evidence type="ECO:0000256" key="5">
    <source>
        <dbReference type="ARBA" id="ARBA00023136"/>
    </source>
</evidence>
<feature type="transmembrane region" description="Helical" evidence="7">
    <location>
        <begin position="463"/>
        <end position="483"/>
    </location>
</feature>
<organism evidence="8 9">
    <name type="scientific">Streptomyces smyrnaeus</name>
    <dbReference type="NCBI Taxonomy" id="1387713"/>
    <lineage>
        <taxon>Bacteria</taxon>
        <taxon>Bacillati</taxon>
        <taxon>Actinomycetota</taxon>
        <taxon>Actinomycetes</taxon>
        <taxon>Kitasatosporales</taxon>
        <taxon>Streptomycetaceae</taxon>
        <taxon>Streptomyces</taxon>
    </lineage>
</organism>
<keyword evidence="4 7" id="KW-1133">Transmembrane helix</keyword>
<evidence type="ECO:0000256" key="3">
    <source>
        <dbReference type="ARBA" id="ARBA00022692"/>
    </source>
</evidence>
<protein>
    <submittedName>
        <fullName evidence="8">Amino acid permease</fullName>
    </submittedName>
</protein>
<feature type="transmembrane region" description="Helical" evidence="7">
    <location>
        <begin position="183"/>
        <end position="203"/>
    </location>
</feature>
<feature type="transmembrane region" description="Helical" evidence="7">
    <location>
        <begin position="432"/>
        <end position="451"/>
    </location>
</feature>
<accession>A0ABS3XXY1</accession>
<feature type="region of interest" description="Disordered" evidence="6">
    <location>
        <begin position="1"/>
        <end position="25"/>
    </location>
</feature>
<feature type="transmembrane region" description="Helical" evidence="7">
    <location>
        <begin position="88"/>
        <end position="110"/>
    </location>
</feature>
<dbReference type="PANTHER" id="PTHR43243">
    <property type="entry name" value="INNER MEMBRANE TRANSPORTER YGJI-RELATED"/>
    <property type="match status" value="1"/>
</dbReference>
<keyword evidence="3 7" id="KW-0812">Transmembrane</keyword>
<reference evidence="8 9" key="1">
    <citation type="submission" date="2021-02" db="EMBL/GenBank/DDBJ databases">
        <title>Streptomyces spirodelae sp. nov., isolated from duckweed.</title>
        <authorList>
            <person name="Saimee Y."/>
            <person name="Duangmal K."/>
        </authorList>
    </citation>
    <scope>NUCLEOTIDE SEQUENCE [LARGE SCALE GENOMIC DNA]</scope>
    <source>
        <strain evidence="8 9">DSM 42105</strain>
    </source>
</reference>
<dbReference type="PANTHER" id="PTHR43243:SF4">
    <property type="entry name" value="CATIONIC AMINO ACID TRANSPORTER 4"/>
    <property type="match status" value="1"/>
</dbReference>
<feature type="transmembrane region" description="Helical" evidence="7">
    <location>
        <begin position="489"/>
        <end position="507"/>
    </location>
</feature>
<evidence type="ECO:0000256" key="6">
    <source>
        <dbReference type="SAM" id="MobiDB-lite"/>
    </source>
</evidence>
<evidence type="ECO:0000313" key="9">
    <source>
        <dbReference type="Proteomes" id="UP000721954"/>
    </source>
</evidence>
<feature type="transmembrane region" description="Helical" evidence="7">
    <location>
        <begin position="271"/>
        <end position="290"/>
    </location>
</feature>
<feature type="transmembrane region" description="Helical" evidence="7">
    <location>
        <begin position="215"/>
        <end position="235"/>
    </location>
</feature>
<name>A0ABS3XXY1_9ACTN</name>
<comment type="subcellular location">
    <subcellularLocation>
        <location evidence="1">Membrane</location>
        <topology evidence="1">Multi-pass membrane protein</topology>
    </subcellularLocation>
</comment>
<sequence>MARRRRGGAAVSVAPGGAKGPRHKAIRSRPWLRTKSVEESILDTDDPEGGLRKSLSALDLTVFGVGVIIGTGIFVLTGQVARSTAGPAVAISFAAAGVVCTLAALCYAEFASTVPVAGSAYTFAYASLGELPAWIIGWDLVLELALGCAVVAVGWSGYVRSLLESVGWNLPGWLSGTSEQSGFGFDLLACVLVLLLTAILVAGMKLSARVTSTVVAVKVGVVLLVIVAGAFFITADNYDPFVPPAQGTAESASGFAAPLIQLMSGYEPTTFGVMGIFTGAAIVFFAFIGFDVVATAAEETRNPQRDMPRGILGSLIICTVLYVAVSIVVTGMRKYTELTVDAPLADAFKAVGEPFWAGLISFGAAVGLTTVCMILLLGQSRVFFAMSRDGLLPPFFARVHPHFGTPYRSTILLGVLVAVVAGFVSLSELAELVNIGTLFAFAVVALGVIILRRTRPDLPRAFRTPLVPVLPIASVLTSLWLMLNLPSETWARFAGWMALGAVLYAVYGRRKSRLRRGEEPTPHHVP</sequence>
<dbReference type="Pfam" id="PF13520">
    <property type="entry name" value="AA_permease_2"/>
    <property type="match status" value="1"/>
</dbReference>
<dbReference type="Proteomes" id="UP000721954">
    <property type="component" value="Unassembled WGS sequence"/>
</dbReference>
<feature type="transmembrane region" description="Helical" evidence="7">
    <location>
        <begin position="55"/>
        <end position="76"/>
    </location>
</feature>
<gene>
    <name evidence="8" type="ORF">JW613_18460</name>
</gene>
<evidence type="ECO:0000256" key="7">
    <source>
        <dbReference type="SAM" id="Phobius"/>
    </source>
</evidence>
<evidence type="ECO:0000256" key="4">
    <source>
        <dbReference type="ARBA" id="ARBA00022989"/>
    </source>
</evidence>
<keyword evidence="5 7" id="KW-0472">Membrane</keyword>
<keyword evidence="2" id="KW-0813">Transport</keyword>
<feature type="transmembrane region" description="Helical" evidence="7">
    <location>
        <begin position="355"/>
        <end position="378"/>
    </location>
</feature>
<dbReference type="EMBL" id="JAFFZM010000010">
    <property type="protein sequence ID" value="MBO8200268.1"/>
    <property type="molecule type" value="Genomic_DNA"/>
</dbReference>
<feature type="transmembrane region" description="Helical" evidence="7">
    <location>
        <begin position="407"/>
        <end position="426"/>
    </location>
</feature>
<comment type="caution">
    <text evidence="8">The sequence shown here is derived from an EMBL/GenBank/DDBJ whole genome shotgun (WGS) entry which is preliminary data.</text>
</comment>
<dbReference type="InterPro" id="IPR002293">
    <property type="entry name" value="AA/rel_permease1"/>
</dbReference>
<proteinExistence type="predicted"/>
<evidence type="ECO:0000313" key="8">
    <source>
        <dbReference type="EMBL" id="MBO8200268.1"/>
    </source>
</evidence>
<feature type="transmembrane region" description="Helical" evidence="7">
    <location>
        <begin position="311"/>
        <end position="335"/>
    </location>
</feature>
<feature type="transmembrane region" description="Helical" evidence="7">
    <location>
        <begin position="116"/>
        <end position="137"/>
    </location>
</feature>
<evidence type="ECO:0000256" key="2">
    <source>
        <dbReference type="ARBA" id="ARBA00022448"/>
    </source>
</evidence>
<keyword evidence="9" id="KW-1185">Reference proteome</keyword>
<evidence type="ECO:0000256" key="1">
    <source>
        <dbReference type="ARBA" id="ARBA00004141"/>
    </source>
</evidence>
<dbReference type="PIRSF" id="PIRSF006060">
    <property type="entry name" value="AA_transporter"/>
    <property type="match status" value="1"/>
</dbReference>
<dbReference type="Gene3D" id="1.20.1740.10">
    <property type="entry name" value="Amino acid/polyamine transporter I"/>
    <property type="match status" value="1"/>
</dbReference>